<keyword evidence="5" id="KW-1185">Reference proteome</keyword>
<keyword evidence="1" id="KW-0808">Transferase</keyword>
<gene>
    <name evidence="4" type="ORF">H8744_04835</name>
</gene>
<dbReference type="Pfam" id="PF00534">
    <property type="entry name" value="Glycos_transf_1"/>
    <property type="match status" value="1"/>
</dbReference>
<comment type="caution">
    <text evidence="4">The sequence shown here is derived from an EMBL/GenBank/DDBJ whole genome shotgun (WGS) entry which is preliminary data.</text>
</comment>
<dbReference type="GO" id="GO:0016757">
    <property type="term" value="F:glycosyltransferase activity"/>
    <property type="evidence" value="ECO:0007669"/>
    <property type="project" value="InterPro"/>
</dbReference>
<dbReference type="CDD" id="cd03809">
    <property type="entry name" value="GT4_MtfB-like"/>
    <property type="match status" value="1"/>
</dbReference>
<dbReference type="PANTHER" id="PTHR46401">
    <property type="entry name" value="GLYCOSYLTRANSFERASE WBBK-RELATED"/>
    <property type="match status" value="1"/>
</dbReference>
<dbReference type="InterPro" id="IPR001296">
    <property type="entry name" value="Glyco_trans_1"/>
</dbReference>
<evidence type="ECO:0000313" key="5">
    <source>
        <dbReference type="Proteomes" id="UP000651085"/>
    </source>
</evidence>
<dbReference type="SUPFAM" id="SSF53756">
    <property type="entry name" value="UDP-Glycosyltransferase/glycogen phosphorylase"/>
    <property type="match status" value="1"/>
</dbReference>
<evidence type="ECO:0000313" key="4">
    <source>
        <dbReference type="EMBL" id="MBC8592582.1"/>
    </source>
</evidence>
<dbReference type="AlphaFoldDB" id="A0A926F5V7"/>
<dbReference type="InterPro" id="IPR028098">
    <property type="entry name" value="Glyco_trans_4-like_N"/>
</dbReference>
<dbReference type="Gene3D" id="3.40.50.2000">
    <property type="entry name" value="Glycogen Phosphorylase B"/>
    <property type="match status" value="2"/>
</dbReference>
<dbReference type="Proteomes" id="UP000651085">
    <property type="component" value="Unassembled WGS sequence"/>
</dbReference>
<dbReference type="RefSeq" id="WP_262433756.1">
    <property type="nucleotide sequence ID" value="NZ_JACRTF010000001.1"/>
</dbReference>
<reference evidence="4" key="1">
    <citation type="submission" date="2020-08" db="EMBL/GenBank/DDBJ databases">
        <title>Genome public.</title>
        <authorList>
            <person name="Liu C."/>
            <person name="Sun Q."/>
        </authorList>
    </citation>
    <scope>NUCLEOTIDE SEQUENCE</scope>
    <source>
        <strain evidence="4">N12</strain>
    </source>
</reference>
<evidence type="ECO:0000259" key="3">
    <source>
        <dbReference type="Pfam" id="PF13439"/>
    </source>
</evidence>
<sequence>MKIAFDAKRAAQNRTGLGNYSRFVIEGLSHYYPENEYLLYTPNERKARLFGDLTQQKNCTICYPDKIIWKKLSALWRISGIKSQLRNDRPAIFHGLSNELPLGIERLKETKSIVTIHDLIFFHYPEFYAPIDRKIYAYKFGRACKVADSIIAVSECTKRDIIQYYGIPDEKIKVIYQGCDESFLHTANDKVKEEARKSYNLPSKYLLYVGSIESRKNLLLIVKALEKAKCDLPLIAIGKHTPYADEVWQYAIKHELSERIFMLHNVPFRYFPAIYQMASLFIYPSFFEGFGIPILEALNSRVPVIGATGSCLEEAGGPDSIYVHPEDADGMANAIDRIISDQKLQQNMIEKGVEYARRFEQKQLTREMIGLYHSLL</sequence>
<evidence type="ECO:0000259" key="2">
    <source>
        <dbReference type="Pfam" id="PF00534"/>
    </source>
</evidence>
<name>A0A926F5V7_9BACT</name>
<dbReference type="Pfam" id="PF13439">
    <property type="entry name" value="Glyco_transf_4"/>
    <property type="match status" value="1"/>
</dbReference>
<organism evidence="4 5">
    <name type="scientific">Jilunia laotingensis</name>
    <dbReference type="NCBI Taxonomy" id="2763675"/>
    <lineage>
        <taxon>Bacteria</taxon>
        <taxon>Pseudomonadati</taxon>
        <taxon>Bacteroidota</taxon>
        <taxon>Bacteroidia</taxon>
        <taxon>Bacteroidales</taxon>
        <taxon>Bacteroidaceae</taxon>
        <taxon>Jilunia</taxon>
    </lineage>
</organism>
<evidence type="ECO:0000256" key="1">
    <source>
        <dbReference type="ARBA" id="ARBA00022679"/>
    </source>
</evidence>
<dbReference type="EMBL" id="JACRTF010000001">
    <property type="protein sequence ID" value="MBC8592582.1"/>
    <property type="molecule type" value="Genomic_DNA"/>
</dbReference>
<feature type="domain" description="Glycosyltransferase subfamily 4-like N-terminal" evidence="3">
    <location>
        <begin position="69"/>
        <end position="182"/>
    </location>
</feature>
<feature type="domain" description="Glycosyl transferase family 1" evidence="2">
    <location>
        <begin position="192"/>
        <end position="352"/>
    </location>
</feature>
<accession>A0A926F5V7</accession>
<proteinExistence type="predicted"/>
<dbReference type="PANTHER" id="PTHR46401:SF2">
    <property type="entry name" value="GLYCOSYLTRANSFERASE WBBK-RELATED"/>
    <property type="match status" value="1"/>
</dbReference>
<protein>
    <submittedName>
        <fullName evidence="4">Glycosyltransferase family 4 protein</fullName>
    </submittedName>
</protein>